<organism evidence="7 8">
    <name type="scientific">Prototheca wickerhamii</name>
    <dbReference type="NCBI Taxonomy" id="3111"/>
    <lineage>
        <taxon>Eukaryota</taxon>
        <taxon>Viridiplantae</taxon>
        <taxon>Chlorophyta</taxon>
        <taxon>core chlorophytes</taxon>
        <taxon>Trebouxiophyceae</taxon>
        <taxon>Chlorellales</taxon>
        <taxon>Chlorellaceae</taxon>
        <taxon>Prototheca</taxon>
    </lineage>
</organism>
<feature type="region of interest" description="Disordered" evidence="4">
    <location>
        <begin position="118"/>
        <end position="178"/>
    </location>
</feature>
<keyword evidence="5" id="KW-0812">Transmembrane</keyword>
<gene>
    <name evidence="7" type="ORF">QBZ16_004340</name>
</gene>
<protein>
    <recommendedName>
        <fullName evidence="6">SBP-type domain-containing protein</fullName>
    </recommendedName>
</protein>
<dbReference type="EMBL" id="JASFZW010000006">
    <property type="protein sequence ID" value="KAK2077495.1"/>
    <property type="molecule type" value="Genomic_DNA"/>
</dbReference>
<reference evidence="7" key="1">
    <citation type="submission" date="2021-01" db="EMBL/GenBank/DDBJ databases">
        <authorList>
            <person name="Eckstrom K.M.E."/>
        </authorList>
    </citation>
    <scope>NUCLEOTIDE SEQUENCE</scope>
    <source>
        <strain evidence="7">UVCC 0001</strain>
    </source>
</reference>
<feature type="transmembrane region" description="Helical" evidence="5">
    <location>
        <begin position="977"/>
        <end position="995"/>
    </location>
</feature>
<accession>A0AAD9IIZ1</accession>
<feature type="compositionally biased region" description="Low complexity" evidence="4">
    <location>
        <begin position="233"/>
        <end position="262"/>
    </location>
</feature>
<dbReference type="Gene3D" id="4.10.1100.10">
    <property type="entry name" value="Transcription factor, SBP-box domain"/>
    <property type="match status" value="1"/>
</dbReference>
<keyword evidence="3" id="KW-0862">Zinc</keyword>
<evidence type="ECO:0000256" key="4">
    <source>
        <dbReference type="SAM" id="MobiDB-lite"/>
    </source>
</evidence>
<evidence type="ECO:0000256" key="2">
    <source>
        <dbReference type="ARBA" id="ARBA00022771"/>
    </source>
</evidence>
<evidence type="ECO:0000313" key="8">
    <source>
        <dbReference type="Proteomes" id="UP001255856"/>
    </source>
</evidence>
<proteinExistence type="predicted"/>
<dbReference type="GO" id="GO:0005634">
    <property type="term" value="C:nucleus"/>
    <property type="evidence" value="ECO:0007669"/>
    <property type="project" value="InterPro"/>
</dbReference>
<keyword evidence="8" id="KW-1185">Reference proteome</keyword>
<dbReference type="PANTHER" id="PTHR31251">
    <property type="entry name" value="SQUAMOSA PROMOTER-BINDING-LIKE PROTEIN 4"/>
    <property type="match status" value="1"/>
</dbReference>
<feature type="transmembrane region" description="Helical" evidence="5">
    <location>
        <begin position="873"/>
        <end position="897"/>
    </location>
</feature>
<evidence type="ECO:0000256" key="1">
    <source>
        <dbReference type="ARBA" id="ARBA00022723"/>
    </source>
</evidence>
<dbReference type="PANTHER" id="PTHR31251:SF169">
    <property type="entry name" value="SQUAMOSA PROMOTER-BINDING-LIKE PROTEIN 8"/>
    <property type="match status" value="1"/>
</dbReference>
<name>A0AAD9IIZ1_PROWI</name>
<feature type="region of interest" description="Disordered" evidence="4">
    <location>
        <begin position="228"/>
        <end position="304"/>
    </location>
</feature>
<dbReference type="SUPFAM" id="SSF103612">
    <property type="entry name" value="SBT domain"/>
    <property type="match status" value="1"/>
</dbReference>
<keyword evidence="2" id="KW-0863">Zinc-finger</keyword>
<feature type="compositionally biased region" description="Low complexity" evidence="4">
    <location>
        <begin position="139"/>
        <end position="148"/>
    </location>
</feature>
<dbReference type="PROSITE" id="PS51141">
    <property type="entry name" value="ZF_SBP"/>
    <property type="match status" value="1"/>
</dbReference>
<dbReference type="InterPro" id="IPR036893">
    <property type="entry name" value="SBP_sf"/>
</dbReference>
<dbReference type="GO" id="GO:0008270">
    <property type="term" value="F:zinc ion binding"/>
    <property type="evidence" value="ECO:0007669"/>
    <property type="project" value="UniProtKB-KW"/>
</dbReference>
<feature type="domain" description="SBP-type" evidence="6">
    <location>
        <begin position="50"/>
        <end position="127"/>
    </location>
</feature>
<keyword evidence="5" id="KW-1133">Transmembrane helix</keyword>
<dbReference type="Proteomes" id="UP001255856">
    <property type="component" value="Unassembled WGS sequence"/>
</dbReference>
<dbReference type="Pfam" id="PF03110">
    <property type="entry name" value="SBP"/>
    <property type="match status" value="1"/>
</dbReference>
<evidence type="ECO:0000256" key="5">
    <source>
        <dbReference type="SAM" id="Phobius"/>
    </source>
</evidence>
<dbReference type="InterPro" id="IPR044817">
    <property type="entry name" value="SBP-like"/>
</dbReference>
<dbReference type="GO" id="GO:0003677">
    <property type="term" value="F:DNA binding"/>
    <property type="evidence" value="ECO:0007669"/>
    <property type="project" value="InterPro"/>
</dbReference>
<feature type="region of interest" description="Disordered" evidence="4">
    <location>
        <begin position="1035"/>
        <end position="1067"/>
    </location>
</feature>
<evidence type="ECO:0000259" key="6">
    <source>
        <dbReference type="PROSITE" id="PS51141"/>
    </source>
</evidence>
<comment type="caution">
    <text evidence="7">The sequence shown here is derived from an EMBL/GenBank/DDBJ whole genome shotgun (WGS) entry which is preliminary data.</text>
</comment>
<feature type="transmembrane region" description="Helical" evidence="5">
    <location>
        <begin position="1007"/>
        <end position="1025"/>
    </location>
</feature>
<keyword evidence="5" id="KW-0472">Membrane</keyword>
<feature type="compositionally biased region" description="Basic and acidic residues" evidence="4">
    <location>
        <begin position="1049"/>
        <end position="1067"/>
    </location>
</feature>
<dbReference type="InterPro" id="IPR004333">
    <property type="entry name" value="SBP_dom"/>
</dbReference>
<feature type="compositionally biased region" description="Basic residues" evidence="4">
    <location>
        <begin position="121"/>
        <end position="130"/>
    </location>
</feature>
<dbReference type="AlphaFoldDB" id="A0AAD9IIZ1"/>
<evidence type="ECO:0000256" key="3">
    <source>
        <dbReference type="ARBA" id="ARBA00022833"/>
    </source>
</evidence>
<keyword evidence="1" id="KW-0479">Metal-binding</keyword>
<sequence length="1067" mass="112117">MAGIAPLPMETWELSEWEWNPYLLQATKNSGSGTLPAPQLGLKGESPLHNHICQVEGCTFNMEEMDSYDVRYKVCKPHQKASSVMVAGIRQRFCQQCGGFHPVDRFVGDRRSCQLSLDRHNTRRRERRAARASTRRDSSSPSPTASRRSPGKSLGRTLRGGSPEAGRKGGKAAAGAPPYELGRAESAPARHGLVGVQKPLVAHYRYYKLAPEVATEASALVNELAPGEETALTGSSSTTQGGSSQGWRTQSSQGTAGSQGSTLAGRDASSHRPRLSGSGRSSGEESPVVRGGSPAETWSQSSTLPEEVCWLPDFEDVRDIDASFHATPTEWGADVVDWVPPVDGPEAKPFGGAGGSGTKDFVATPAAPHESVLSSSGARYTPPLEGADPASLARLGAGDEQTLACAAYKLYQTTPEHLTPDLISSLRVLLRSDPLTGYIRKGCVQLLLDGLEPVPIAGEEGEDDDAVARRLGACLERAAAKLPGRRLVAQRGGALACWTADGKGPSATVVPSLRPGLAAALPAVHAVDNSALIEVQLADAGYVDRDRIVVRASVFVPFEIVEWDEDAAIVSIRVDLADGRLGASPCLQLQTQAGSLLSDPVGVVASTDRALVDDICALAAQAGSEPAFQGLLFAVGLAGADAGVEGAPLAIGAASRAALAFLARQPDLAALRALLRHLLRGAGADADPGQALVRVEALRATAGALPLAHLALGHGAAGFLALAEEAAELGCDVPLLDPELLRMLAKTSEPAEAAPVLARSSEGEEALHQLASAYPDWARRAAQAAGLATSSFRADAAAAGAAPELEAAGSSGLLFGPSFAGLDIQPQLSWLLGFEDGPLEQRYGHWMAQHQTPFEALALGAAATALFMASPSLFSASTLVFGSVASLFLAALLVMRVRFDLYVAHHDKICAVCQLVQKLLWVCSLSWLPDAPGDEQLSGATTRFGVPASAQAALTRQLVTTALILVGFGLRPRFRTQVWLAFTHTLGIAYTRPLWSAGLIRKLGMRLGLMGGLLGLIVLLGRLEIKSRVAFLREERGPEQPADGLLAKPDQRLQAEPEKAGTHSKEA</sequence>
<feature type="compositionally biased region" description="Low complexity" evidence="4">
    <location>
        <begin position="275"/>
        <end position="286"/>
    </location>
</feature>
<evidence type="ECO:0000313" key="7">
    <source>
        <dbReference type="EMBL" id="KAK2077495.1"/>
    </source>
</evidence>